<dbReference type="RefSeq" id="WP_099384336.1">
    <property type="nucleotide sequence ID" value="NZ_PEBD01000010.1"/>
</dbReference>
<accession>A0A2G3PJU3</accession>
<proteinExistence type="predicted"/>
<dbReference type="GO" id="GO:0016491">
    <property type="term" value="F:oxidoreductase activity"/>
    <property type="evidence" value="ECO:0007669"/>
    <property type="project" value="InterPro"/>
</dbReference>
<dbReference type="InterPro" id="IPR012349">
    <property type="entry name" value="Split_barrel_FMN-bd"/>
</dbReference>
<name>A0A2G3PJU3_WILMA</name>
<evidence type="ECO:0000313" key="1">
    <source>
        <dbReference type="EMBL" id="PHV66064.1"/>
    </source>
</evidence>
<dbReference type="Gene3D" id="2.30.110.10">
    <property type="entry name" value="Electron Transport, Fmn-binding Protein, Chain A"/>
    <property type="match status" value="1"/>
</dbReference>
<reference evidence="1 2" key="1">
    <citation type="submission" date="2017-10" db="EMBL/GenBank/DDBJ databases">
        <title>The draft genome sequence of Williamsia sp. BULT 1.1 isolated from the semi-arid grassland soils from South Africa.</title>
        <authorList>
            <person name="Kabwe M.H."/>
            <person name="Govender N."/>
            <person name="Mutseka Lunga P."/>
            <person name="Vikram S."/>
            <person name="Makhalanyane T.P."/>
        </authorList>
    </citation>
    <scope>NUCLEOTIDE SEQUENCE [LARGE SCALE GENOMIC DNA]</scope>
    <source>
        <strain evidence="1 2">BULT 1.1</strain>
    </source>
</reference>
<sequence>MTATTHYNKPGKSVAVFNSVVAWMADRGITLAGARTLEVRGRKTGAIQRIPVNPLRLDGRTFLIGARGETQWARNVRASGECTLRGGRTSTTYRVTELAHADKPSVLRPYLKRWGWEVASLMPVKISAGSSDDELTAAGPAIPVFELTPVHVR</sequence>
<protein>
    <submittedName>
        <fullName evidence="1">Nitroreductase family deazaflavin-dependent oxidoreductase</fullName>
    </submittedName>
</protein>
<dbReference type="Pfam" id="PF04075">
    <property type="entry name" value="F420H2_quin_red"/>
    <property type="match status" value="1"/>
</dbReference>
<comment type="caution">
    <text evidence="1">The sequence shown here is derived from an EMBL/GenBank/DDBJ whole genome shotgun (WGS) entry which is preliminary data.</text>
</comment>
<gene>
    <name evidence="1" type="ORF">CSW57_20740</name>
</gene>
<dbReference type="Proteomes" id="UP000225108">
    <property type="component" value="Unassembled WGS sequence"/>
</dbReference>
<dbReference type="AlphaFoldDB" id="A0A2G3PJU3"/>
<dbReference type="InterPro" id="IPR004378">
    <property type="entry name" value="F420H2_quin_Rdtase"/>
</dbReference>
<dbReference type="EMBL" id="PEBD01000010">
    <property type="protein sequence ID" value="PHV66064.1"/>
    <property type="molecule type" value="Genomic_DNA"/>
</dbReference>
<evidence type="ECO:0000313" key="2">
    <source>
        <dbReference type="Proteomes" id="UP000225108"/>
    </source>
</evidence>
<organism evidence="1 2">
    <name type="scientific">Williamsia marianensis</name>
    <dbReference type="NCBI Taxonomy" id="85044"/>
    <lineage>
        <taxon>Bacteria</taxon>
        <taxon>Bacillati</taxon>
        <taxon>Actinomycetota</taxon>
        <taxon>Actinomycetes</taxon>
        <taxon>Mycobacteriales</taxon>
        <taxon>Nocardiaceae</taxon>
        <taxon>Williamsia</taxon>
    </lineage>
</organism>